<organism evidence="4 5">
    <name type="scientific">Vitis vinifera</name>
    <name type="common">Grape</name>
    <dbReference type="NCBI Taxonomy" id="29760"/>
    <lineage>
        <taxon>Eukaryota</taxon>
        <taxon>Viridiplantae</taxon>
        <taxon>Streptophyta</taxon>
        <taxon>Embryophyta</taxon>
        <taxon>Tracheophyta</taxon>
        <taxon>Spermatophyta</taxon>
        <taxon>Magnoliopsida</taxon>
        <taxon>eudicotyledons</taxon>
        <taxon>Gunneridae</taxon>
        <taxon>Pentapetalae</taxon>
        <taxon>rosids</taxon>
        <taxon>Vitales</taxon>
        <taxon>Vitaceae</taxon>
        <taxon>Viteae</taxon>
        <taxon>Vitis</taxon>
    </lineage>
</organism>
<dbReference type="PANTHER" id="PTHR11439">
    <property type="entry name" value="GAG-POL-RELATED RETROTRANSPOSON"/>
    <property type="match status" value="1"/>
</dbReference>
<evidence type="ECO:0000256" key="1">
    <source>
        <dbReference type="SAM" id="MobiDB-lite"/>
    </source>
</evidence>
<dbReference type="InterPro" id="IPR057670">
    <property type="entry name" value="SH3_retrovirus"/>
</dbReference>
<feature type="region of interest" description="Disordered" evidence="1">
    <location>
        <begin position="99"/>
        <end position="127"/>
    </location>
</feature>
<feature type="compositionally biased region" description="Polar residues" evidence="1">
    <location>
        <begin position="99"/>
        <end position="114"/>
    </location>
</feature>
<dbReference type="EMBL" id="QGNW01001503">
    <property type="protein sequence ID" value="RVW38648.1"/>
    <property type="molecule type" value="Genomic_DNA"/>
</dbReference>
<dbReference type="Pfam" id="PF07727">
    <property type="entry name" value="RVT_2"/>
    <property type="match status" value="1"/>
</dbReference>
<accession>A0A438DTR0</accession>
<feature type="non-terminal residue" evidence="4">
    <location>
        <position position="653"/>
    </location>
</feature>
<dbReference type="SUPFAM" id="SSF56672">
    <property type="entry name" value="DNA/RNA polymerases"/>
    <property type="match status" value="1"/>
</dbReference>
<dbReference type="Proteomes" id="UP000288805">
    <property type="component" value="Unassembled WGS sequence"/>
</dbReference>
<dbReference type="Pfam" id="PF25597">
    <property type="entry name" value="SH3_retrovirus"/>
    <property type="match status" value="1"/>
</dbReference>
<dbReference type="CDD" id="cd09272">
    <property type="entry name" value="RNase_HI_RT_Ty1"/>
    <property type="match status" value="1"/>
</dbReference>
<dbReference type="InterPro" id="IPR043502">
    <property type="entry name" value="DNA/RNA_pol_sf"/>
</dbReference>
<evidence type="ECO:0000313" key="5">
    <source>
        <dbReference type="Proteomes" id="UP000288805"/>
    </source>
</evidence>
<proteinExistence type="predicted"/>
<comment type="caution">
    <text evidence="4">The sequence shown here is derived from an EMBL/GenBank/DDBJ whole genome shotgun (WGS) entry which is preliminary data.</text>
</comment>
<protein>
    <submittedName>
        <fullName evidence="4">Retrovirus-related Pol polyprotein from transposon RE1</fullName>
    </submittedName>
</protein>
<evidence type="ECO:0000259" key="2">
    <source>
        <dbReference type="Pfam" id="PF07727"/>
    </source>
</evidence>
<dbReference type="PANTHER" id="PTHR11439:SF486">
    <property type="entry name" value="RLK (RECEPTOR-LIKE KINASE) PROTEIN, PUTATIVE-RELATED"/>
    <property type="match status" value="1"/>
</dbReference>
<evidence type="ECO:0000313" key="4">
    <source>
        <dbReference type="EMBL" id="RVW38648.1"/>
    </source>
</evidence>
<evidence type="ECO:0000259" key="3">
    <source>
        <dbReference type="Pfam" id="PF25597"/>
    </source>
</evidence>
<dbReference type="AlphaFoldDB" id="A0A438DTR0"/>
<name>A0A438DTR0_VITVI</name>
<sequence length="653" mass="73865">MPPLLIYHSKYLVATAFVHVYPQNRSKFAPRANKCIFLGYSPTQKGYKCYSPTNKRFYTTMDVSFFEHVFFYPKSHVQGESMNEHQVWESFLEGVPSFHSESPNPSQFAPTELSTPMPPSVQPAQHTNVPSPVTIQSPMPIQPIAPQLANENLQVYIRRRKRQELEHGSQSTCGQYIDSNSSLPEENIGEDRAGEVLIPSIDDSTLPIALRKGVRRCTDHPIGNYVTYEGLSPSYRAFATSLDDTQVPNTIQEALKISEWKKAVQDEIDALEKNGTWTITDLPVGKRPVGCKWIFTIKYKADGSVERFKARLDPSLIGCQSRLVLATTGHKNAFLNGDLEEEVYMEIPPGFEESMAKNQADHTLFVKKSHAGKLAILIVYVDDIILSGNDMGELQNLKKYLSEEFEVKDLGNLKYFLGMEVARSRKGIVKKLGIEKESTPVDRGRYQRLVGRLIYLSHTRPDIGFAVSAVSQFMHSPTEEHMEAVYRILRYLKMTPGKGLFFRKTENRDTEVYSDADWAGNIIDRRSTSGYCSFVWGNLVTWRSKKQSVVARSSAEAEYRALAQGICEGIWIKRVLSELGQTSSSPILMMCDNQAAISIAKNPVHHDRTKHVEIDRHFITEKVTSETVKLNYVPTKHQTADILTKALPRPNFE</sequence>
<feature type="domain" description="Retroviral polymerase SH3-like" evidence="3">
    <location>
        <begin position="15"/>
        <end position="74"/>
    </location>
</feature>
<gene>
    <name evidence="4" type="primary">RE1_2328</name>
    <name evidence="4" type="ORF">CK203_077463</name>
</gene>
<dbReference type="InterPro" id="IPR013103">
    <property type="entry name" value="RVT_2"/>
</dbReference>
<reference evidence="4 5" key="1">
    <citation type="journal article" date="2018" name="PLoS Genet.">
        <title>Population sequencing reveals clonal diversity and ancestral inbreeding in the grapevine cultivar Chardonnay.</title>
        <authorList>
            <person name="Roach M.J."/>
            <person name="Johnson D.L."/>
            <person name="Bohlmann J."/>
            <person name="van Vuuren H.J."/>
            <person name="Jones S.J."/>
            <person name="Pretorius I.S."/>
            <person name="Schmidt S.A."/>
            <person name="Borneman A.R."/>
        </authorList>
    </citation>
    <scope>NUCLEOTIDE SEQUENCE [LARGE SCALE GENOMIC DNA]</scope>
    <source>
        <strain evidence="5">cv. Chardonnay</strain>
        <tissue evidence="4">Leaf</tissue>
    </source>
</reference>
<feature type="domain" description="Reverse transcriptase Ty1/copia-type" evidence="2">
    <location>
        <begin position="356"/>
        <end position="428"/>
    </location>
</feature>